<organism evidence="7 8">
    <name type="scientific">Triparma verrucosa</name>
    <dbReference type="NCBI Taxonomy" id="1606542"/>
    <lineage>
        <taxon>Eukaryota</taxon>
        <taxon>Sar</taxon>
        <taxon>Stramenopiles</taxon>
        <taxon>Ochrophyta</taxon>
        <taxon>Bolidophyceae</taxon>
        <taxon>Parmales</taxon>
        <taxon>Triparmaceae</taxon>
        <taxon>Triparma</taxon>
    </lineage>
</organism>
<name>A0A9W7F944_9STRA</name>
<evidence type="ECO:0000256" key="3">
    <source>
        <dbReference type="ARBA" id="ARBA00024484"/>
    </source>
</evidence>
<reference evidence="8" key="1">
    <citation type="journal article" date="2023" name="Commun. Biol.">
        <title>Genome analysis of Parmales, the sister group of diatoms, reveals the evolutionary specialization of diatoms from phago-mixotrophs to photoautotrophs.</title>
        <authorList>
            <person name="Ban H."/>
            <person name="Sato S."/>
            <person name="Yoshikawa S."/>
            <person name="Yamada K."/>
            <person name="Nakamura Y."/>
            <person name="Ichinomiya M."/>
            <person name="Sato N."/>
            <person name="Blanc-Mathieu R."/>
            <person name="Endo H."/>
            <person name="Kuwata A."/>
            <person name="Ogata H."/>
        </authorList>
    </citation>
    <scope>NUCLEOTIDE SEQUENCE [LARGE SCALE GENOMIC DNA]</scope>
    <source>
        <strain evidence="8">NIES 3699</strain>
    </source>
</reference>
<dbReference type="Gene3D" id="3.30.559.70">
    <property type="entry name" value="Choline/Carnitine o-acyltransferase, domain 2"/>
    <property type="match status" value="1"/>
</dbReference>
<keyword evidence="2" id="KW-0012">Acyltransferase</keyword>
<feature type="compositionally biased region" description="Basic residues" evidence="4">
    <location>
        <begin position="1"/>
        <end position="10"/>
    </location>
</feature>
<feature type="region of interest" description="Disordered" evidence="4">
    <location>
        <begin position="1"/>
        <end position="29"/>
    </location>
</feature>
<sequence length="1857" mass="201484">MLNHSPRRPKSSYWRTAFGDGEIGSSEEGRNFLRKREAWRRSSAKVPGQSTYKWKGRSITIVASSSRGNGLNAVRHLAKPAEKTAAASLSPLKIEEPSVSASAPPTTTSQNAPSPTPAAVAAPAPAPSAPPPPPTPKPLSPIKTTLESDGSAAPNGLMYVDKPIRLKLLPGTAAVELHEHNGVMVVRSVMQESEPEPAPYPEPDSPPPEYTPSPCASPTPVPVPVPIPEPESPIIDASSVEYAFGSVSFPASADNTHSAFFTHRDQPNISSVLRGSETCYATFQDGVSSFPKNNCLGSILADPAVSDKASISWQTYEEVAKSVRNLASHLSSHDLVPPDDEGLRLLGIFMANSSDWIVAEQAAYSNNAAVVPLYSTLGPQAIAFILKQTGLKTVVCSLTELPHLAKAKSEDPSLPLEHIILSSRPVNPEDLPDTSLKIHSLADYKFSGLSGFVPNPPSPNDLATICYTSGTTGNPKGVLLSHSNFVAVASACLETVVDLEQTDLHFSYLPLAHIFERTMHVALYKCGASVVFSSGDIKALKSELAVAQPTIFIAVPRVLQKFHDGIMAKVKEADAMKQNVFNMALSQKMEGLKANQISHPQWDTMVFGPTKAKLGLSKVRFLVTGGASISSNLKNFFRCLLGVPVLEGYGQTECCAAMTLTSPEDHSTSGHVGVPIPCCRVRLEDVPEMGYFSSDKKHGEDEEVLGRGEICVKGTGVMAGYYKNASATRAAIDSDGWLHTGDVGAWTANGQLRVIDRKKDLFKLSQGEYVSPEKVENILLGCDSIAQVFVWGVDSESYPVAVVIPDPTAAKGAKSPAELLQTILSEIKKTSKAATLMGFETVKKCMLDTTPFGVDNDLLTPTMKLRRPQLTTKYKEALLKLYATEMEEPEEEVEAPPVPNMWKNQASLPRLPLPSPEQSMQLFLEVTETLVDAKTFELTKAKVDEFLREDAQTLQERLKAIDDKAAPDSSWFAGFHHDMYMDARYPGYVYKNPSGVAQDTLFAAKGINGQLDRAAHITCATIKFAKQVINEELEPDVFKGFPLDMLQYPRMFGCTRIPGVERDSMFKAEKIKEVSHIVVFHTSNYYKVDFGEEINDISLPKVKDALKACLADKERRAPVGALTCDNRDVWAKNRERLMKLDEKNAEGIKAIDEALFVLCLDENDGVSDYLGNPIGDELEVSMQAAVHGIPGWRWFDKPCQIIVTKSGQVCMNSEHSWGDGIAMMRWGTELVKEVQNPTYKLEEKAGKVDPMALMAKAMANPDIMSIMMNPKARPIAAKIKANPAVLADPAAAFGAELAADPELAQMFAKVMPALAALKPKPPKQYEVSTVDWILDEALNGAIGAASEAAKKLAASTKRDLLTFDNYGAKFLKDNGLSPDAVMQQALQLAYMKRHGKCVSAYCVAQHMAFKAGRNERMRGNTVSSAKFVKTAVEGSASAKEQYALLKEACERHSALTRQCVMGMGFDRHLYALAAISKGMGKVEKVDPMALMAKAMANPDIMSIMMNPKARPIAAKIKANPAVLADPAAAFGAELAADPELAQMFAKVMPALAALKPKPRAQPKIFSDDAFIALMTDTLCSSMLAGKFTAATMASPAFGDFVNEGGGEDEAEGKKGKYFVPYATFDDEVKFFINGFEPEDMSAFAKSLEESLMLIKMIIEKANGGVAEVEAEVEADADADAEGIVKSDFVVGDSVKSAWGEGTVEEIRDDGTVCYTLSNWELAFGSKVKCYLNPNSVEKKVEKVKSDFVAGDSVKSAWGEGKVEEVRDDGTVCYTLSNWELAFGSKVKCYLNPNSVEKKVVVGDSVKSAWGEGKVEEVRDDGTVCYTLSNWELAFGSKVKCYLNPNSVQKCKMVCFRR</sequence>
<dbReference type="Gene3D" id="3.40.50.12780">
    <property type="entry name" value="N-terminal domain of ligase-like"/>
    <property type="match status" value="1"/>
</dbReference>
<feature type="compositionally biased region" description="Pro residues" evidence="4">
    <location>
        <begin position="196"/>
        <end position="222"/>
    </location>
</feature>
<dbReference type="SUPFAM" id="SSF56801">
    <property type="entry name" value="Acetyl-CoA synthetase-like"/>
    <property type="match status" value="1"/>
</dbReference>
<feature type="region of interest" description="Disordered" evidence="4">
    <location>
        <begin position="191"/>
        <end position="222"/>
    </location>
</feature>
<feature type="domain" description="AMP-dependent synthetase/ligase" evidence="5">
    <location>
        <begin position="303"/>
        <end position="722"/>
    </location>
</feature>
<dbReference type="InterPro" id="IPR020845">
    <property type="entry name" value="AMP-binding_CS"/>
</dbReference>
<dbReference type="GO" id="GO:0016020">
    <property type="term" value="C:membrane"/>
    <property type="evidence" value="ECO:0007669"/>
    <property type="project" value="TreeGrafter"/>
</dbReference>
<protein>
    <recommendedName>
        <fullName evidence="9">AMP-dependent synthetase/ligase domain-containing protein</fullName>
    </recommendedName>
</protein>
<dbReference type="InterPro" id="IPR023213">
    <property type="entry name" value="CAT-like_dom_sf"/>
</dbReference>
<evidence type="ECO:0000259" key="6">
    <source>
        <dbReference type="Pfam" id="PF00755"/>
    </source>
</evidence>
<dbReference type="PANTHER" id="PTHR43272">
    <property type="entry name" value="LONG-CHAIN-FATTY-ACID--COA LIGASE"/>
    <property type="match status" value="1"/>
</dbReference>
<feature type="region of interest" description="Disordered" evidence="4">
    <location>
        <begin position="87"/>
        <end position="155"/>
    </location>
</feature>
<evidence type="ECO:0008006" key="9">
    <source>
        <dbReference type="Google" id="ProtNLM"/>
    </source>
</evidence>
<evidence type="ECO:0000256" key="1">
    <source>
        <dbReference type="ARBA" id="ARBA00022679"/>
    </source>
</evidence>
<keyword evidence="1" id="KW-0808">Transferase</keyword>
<dbReference type="Pfam" id="PF00755">
    <property type="entry name" value="Carn_acyltransf"/>
    <property type="match status" value="1"/>
</dbReference>
<evidence type="ECO:0000256" key="4">
    <source>
        <dbReference type="SAM" id="MobiDB-lite"/>
    </source>
</evidence>
<gene>
    <name evidence="7" type="ORF">TrVE_jg12804</name>
</gene>
<feature type="compositionally biased region" description="Pro residues" evidence="4">
    <location>
        <begin position="124"/>
        <end position="139"/>
    </location>
</feature>
<dbReference type="Pfam" id="PF23562">
    <property type="entry name" value="AMP-binding_C_3"/>
    <property type="match status" value="1"/>
</dbReference>
<dbReference type="Proteomes" id="UP001165160">
    <property type="component" value="Unassembled WGS sequence"/>
</dbReference>
<dbReference type="EMBL" id="BRXX01000337">
    <property type="protein sequence ID" value="GMI05768.1"/>
    <property type="molecule type" value="Genomic_DNA"/>
</dbReference>
<comment type="catalytic activity">
    <reaction evidence="3">
        <text>a long-chain fatty acid + ATP + CoA = a long-chain fatty acyl-CoA + AMP + diphosphate</text>
        <dbReference type="Rhea" id="RHEA:15421"/>
        <dbReference type="ChEBI" id="CHEBI:30616"/>
        <dbReference type="ChEBI" id="CHEBI:33019"/>
        <dbReference type="ChEBI" id="CHEBI:57287"/>
        <dbReference type="ChEBI" id="CHEBI:57560"/>
        <dbReference type="ChEBI" id="CHEBI:83139"/>
        <dbReference type="ChEBI" id="CHEBI:456215"/>
        <dbReference type="EC" id="6.2.1.3"/>
    </reaction>
    <physiologicalReaction direction="left-to-right" evidence="3">
        <dbReference type="Rhea" id="RHEA:15422"/>
    </physiologicalReaction>
</comment>
<accession>A0A9W7F944</accession>
<dbReference type="PROSITE" id="PS00455">
    <property type="entry name" value="AMP_BINDING"/>
    <property type="match status" value="1"/>
</dbReference>
<dbReference type="InterPro" id="IPR042099">
    <property type="entry name" value="ANL_N_sf"/>
</dbReference>
<dbReference type="PANTHER" id="PTHR43272:SF107">
    <property type="entry name" value="LONG-CHAIN-FATTY-ACID--COA LIGASE 5"/>
    <property type="match status" value="1"/>
</dbReference>
<evidence type="ECO:0000259" key="5">
    <source>
        <dbReference type="Pfam" id="PF00501"/>
    </source>
</evidence>
<dbReference type="Gene3D" id="1.10.275.20">
    <property type="entry name" value="Choline/Carnitine o-acyltransferase"/>
    <property type="match status" value="1"/>
</dbReference>
<feature type="domain" description="Choline/carnitine acyltransferase" evidence="6">
    <location>
        <begin position="911"/>
        <end position="1649"/>
    </location>
</feature>
<dbReference type="GO" id="GO:0016746">
    <property type="term" value="F:acyltransferase activity"/>
    <property type="evidence" value="ECO:0007669"/>
    <property type="project" value="UniProtKB-KW"/>
</dbReference>
<dbReference type="InterPro" id="IPR042572">
    <property type="entry name" value="Carn_acyl_trans_N"/>
</dbReference>
<dbReference type="InterPro" id="IPR042231">
    <property type="entry name" value="Cho/carn_acyl_trans_2"/>
</dbReference>
<dbReference type="Gene3D" id="3.30.559.10">
    <property type="entry name" value="Chloramphenicol acetyltransferase-like domain"/>
    <property type="match status" value="1"/>
</dbReference>
<dbReference type="InterPro" id="IPR039551">
    <property type="entry name" value="Cho/carn_acyl_trans"/>
</dbReference>
<dbReference type="SUPFAM" id="SSF52777">
    <property type="entry name" value="CoA-dependent acyltransferases"/>
    <property type="match status" value="2"/>
</dbReference>
<dbReference type="Gene3D" id="3.30.300.30">
    <property type="match status" value="1"/>
</dbReference>
<evidence type="ECO:0000313" key="7">
    <source>
        <dbReference type="EMBL" id="GMI05768.1"/>
    </source>
</evidence>
<keyword evidence="8" id="KW-1185">Reference proteome</keyword>
<evidence type="ECO:0000256" key="2">
    <source>
        <dbReference type="ARBA" id="ARBA00023315"/>
    </source>
</evidence>
<comment type="caution">
    <text evidence="7">The sequence shown here is derived from an EMBL/GenBank/DDBJ whole genome shotgun (WGS) entry which is preliminary data.</text>
</comment>
<dbReference type="Pfam" id="PF00501">
    <property type="entry name" value="AMP-binding"/>
    <property type="match status" value="1"/>
</dbReference>
<feature type="compositionally biased region" description="Low complexity" evidence="4">
    <location>
        <begin position="97"/>
        <end position="123"/>
    </location>
</feature>
<dbReference type="GO" id="GO:0005783">
    <property type="term" value="C:endoplasmic reticulum"/>
    <property type="evidence" value="ECO:0007669"/>
    <property type="project" value="TreeGrafter"/>
</dbReference>
<evidence type="ECO:0000313" key="8">
    <source>
        <dbReference type="Proteomes" id="UP001165160"/>
    </source>
</evidence>
<dbReference type="InterPro" id="IPR045851">
    <property type="entry name" value="AMP-bd_C_sf"/>
</dbReference>
<dbReference type="GO" id="GO:0004467">
    <property type="term" value="F:long-chain fatty acid-CoA ligase activity"/>
    <property type="evidence" value="ECO:0007669"/>
    <property type="project" value="UniProtKB-EC"/>
</dbReference>
<dbReference type="InterPro" id="IPR000873">
    <property type="entry name" value="AMP-dep_synth/lig_dom"/>
</dbReference>
<proteinExistence type="predicted"/>